<comment type="caution">
    <text evidence="17">The sequence shown here is derived from an EMBL/GenBank/DDBJ whole genome shotgun (WGS) entry which is preliminary data.</text>
</comment>
<organism evidence="17 18">
    <name type="scientific">Rotaria sordida</name>
    <dbReference type="NCBI Taxonomy" id="392033"/>
    <lineage>
        <taxon>Eukaryota</taxon>
        <taxon>Metazoa</taxon>
        <taxon>Spiralia</taxon>
        <taxon>Gnathifera</taxon>
        <taxon>Rotifera</taxon>
        <taxon>Eurotatoria</taxon>
        <taxon>Bdelloidea</taxon>
        <taxon>Philodinida</taxon>
        <taxon>Philodinidae</taxon>
        <taxon>Rotaria</taxon>
    </lineage>
</organism>
<feature type="compositionally biased region" description="Low complexity" evidence="14">
    <location>
        <begin position="971"/>
        <end position="987"/>
    </location>
</feature>
<feature type="compositionally biased region" description="Acidic residues" evidence="14">
    <location>
        <begin position="821"/>
        <end position="834"/>
    </location>
</feature>
<evidence type="ECO:0000256" key="10">
    <source>
        <dbReference type="ARBA" id="ARBA00023242"/>
    </source>
</evidence>
<feature type="compositionally biased region" description="Low complexity" evidence="14">
    <location>
        <begin position="922"/>
        <end position="933"/>
    </location>
</feature>
<feature type="region of interest" description="Disordered" evidence="14">
    <location>
        <begin position="782"/>
        <end position="1118"/>
    </location>
</feature>
<evidence type="ECO:0000256" key="5">
    <source>
        <dbReference type="ARBA" id="ARBA00022499"/>
    </source>
</evidence>
<feature type="compositionally biased region" description="Basic residues" evidence="14">
    <location>
        <begin position="846"/>
        <end position="860"/>
    </location>
</feature>
<dbReference type="GO" id="GO:0005694">
    <property type="term" value="C:chromosome"/>
    <property type="evidence" value="ECO:0007669"/>
    <property type="project" value="UniProtKB-SubCell"/>
</dbReference>
<evidence type="ECO:0000256" key="4">
    <source>
        <dbReference type="ARBA" id="ARBA00022454"/>
    </source>
</evidence>
<proteinExistence type="predicted"/>
<dbReference type="SMART" id="SM00292">
    <property type="entry name" value="BRCT"/>
    <property type="match status" value="2"/>
</dbReference>
<evidence type="ECO:0000256" key="3">
    <source>
        <dbReference type="ARBA" id="ARBA00015014"/>
    </source>
</evidence>
<evidence type="ECO:0000259" key="16">
    <source>
        <dbReference type="PROSITE" id="PS50172"/>
    </source>
</evidence>
<evidence type="ECO:0000313" key="17">
    <source>
        <dbReference type="EMBL" id="CAF0951412.1"/>
    </source>
</evidence>
<evidence type="ECO:0000259" key="15">
    <source>
        <dbReference type="PROSITE" id="PS50006"/>
    </source>
</evidence>
<dbReference type="EMBL" id="CAJNOT010000353">
    <property type="protein sequence ID" value="CAF0951412.1"/>
    <property type="molecule type" value="Genomic_DNA"/>
</dbReference>
<dbReference type="Gene3D" id="3.40.50.10190">
    <property type="entry name" value="BRCT domain"/>
    <property type="match status" value="2"/>
</dbReference>
<comment type="subcellular location">
    <subcellularLocation>
        <location evidence="2">Chromosome</location>
    </subcellularLocation>
    <subcellularLocation>
        <location evidence="1">Nucleus</location>
    </subcellularLocation>
</comment>
<dbReference type="Proteomes" id="UP000663864">
    <property type="component" value="Unassembled WGS sequence"/>
</dbReference>
<evidence type="ECO:0000256" key="12">
    <source>
        <dbReference type="ARBA" id="ARBA00023858"/>
    </source>
</evidence>
<keyword evidence="7" id="KW-0227">DNA damage</keyword>
<evidence type="ECO:0000256" key="8">
    <source>
        <dbReference type="ARBA" id="ARBA00022843"/>
    </source>
</evidence>
<feature type="compositionally biased region" description="Polar residues" evidence="14">
    <location>
        <begin position="195"/>
        <end position="210"/>
    </location>
</feature>
<dbReference type="InterPro" id="IPR001357">
    <property type="entry name" value="BRCT_dom"/>
</dbReference>
<dbReference type="CDD" id="cd17744">
    <property type="entry name" value="BRCT_MDC1_rpt1"/>
    <property type="match status" value="1"/>
</dbReference>
<dbReference type="InterPro" id="IPR036420">
    <property type="entry name" value="BRCT_dom_sf"/>
</dbReference>
<dbReference type="CDD" id="cd18432">
    <property type="entry name" value="BRCT_PAXIP1_rpt6_like"/>
    <property type="match status" value="1"/>
</dbReference>
<feature type="compositionally biased region" description="Polar residues" evidence="14">
    <location>
        <begin position="786"/>
        <end position="818"/>
    </location>
</feature>
<keyword evidence="10" id="KW-0539">Nucleus</keyword>
<dbReference type="CDD" id="cd22665">
    <property type="entry name" value="FHA_MDC1"/>
    <property type="match status" value="1"/>
</dbReference>
<feature type="compositionally biased region" description="Basic and acidic residues" evidence="14">
    <location>
        <begin position="1008"/>
        <end position="1019"/>
    </location>
</feature>
<dbReference type="SMART" id="SM00240">
    <property type="entry name" value="FHA"/>
    <property type="match status" value="1"/>
</dbReference>
<dbReference type="Pfam" id="PF16770">
    <property type="entry name" value="RTT107_BRCT_5"/>
    <property type="match status" value="1"/>
</dbReference>
<feature type="compositionally biased region" description="Polar residues" evidence="14">
    <location>
        <begin position="1066"/>
        <end position="1086"/>
    </location>
</feature>
<keyword evidence="9" id="KW-0007">Acetylation</keyword>
<evidence type="ECO:0000313" key="18">
    <source>
        <dbReference type="Proteomes" id="UP000663864"/>
    </source>
</evidence>
<evidence type="ECO:0000256" key="2">
    <source>
        <dbReference type="ARBA" id="ARBA00004286"/>
    </source>
</evidence>
<keyword evidence="5" id="KW-1017">Isopeptide bond</keyword>
<evidence type="ECO:0000256" key="6">
    <source>
        <dbReference type="ARBA" id="ARBA00022737"/>
    </source>
</evidence>
<evidence type="ECO:0000256" key="1">
    <source>
        <dbReference type="ARBA" id="ARBA00004123"/>
    </source>
</evidence>
<dbReference type="PROSITE" id="PS50172">
    <property type="entry name" value="BRCT"/>
    <property type="match status" value="2"/>
</dbReference>
<dbReference type="PROSITE" id="PS50006">
    <property type="entry name" value="FHA_DOMAIN"/>
    <property type="match status" value="1"/>
</dbReference>
<dbReference type="Pfam" id="PF00498">
    <property type="entry name" value="FHA"/>
    <property type="match status" value="1"/>
</dbReference>
<dbReference type="InterPro" id="IPR000253">
    <property type="entry name" value="FHA_dom"/>
</dbReference>
<feature type="domain" description="BRCT" evidence="16">
    <location>
        <begin position="1139"/>
        <end position="1200"/>
    </location>
</feature>
<evidence type="ECO:0000256" key="14">
    <source>
        <dbReference type="SAM" id="MobiDB-lite"/>
    </source>
</evidence>
<dbReference type="SUPFAM" id="SSF52113">
    <property type="entry name" value="BRCT domain"/>
    <property type="match status" value="2"/>
</dbReference>
<keyword evidence="4" id="KW-0158">Chromosome</keyword>
<feature type="compositionally biased region" description="Low complexity" evidence="14">
    <location>
        <begin position="886"/>
        <end position="899"/>
    </location>
</feature>
<feature type="compositionally biased region" description="Polar residues" evidence="14">
    <location>
        <begin position="988"/>
        <end position="1005"/>
    </location>
</feature>
<keyword evidence="8" id="KW-0832">Ubl conjugation</keyword>
<evidence type="ECO:0000256" key="11">
    <source>
        <dbReference type="ARBA" id="ARBA00023306"/>
    </source>
</evidence>
<dbReference type="GO" id="GO:0006974">
    <property type="term" value="P:DNA damage response"/>
    <property type="evidence" value="ECO:0007669"/>
    <property type="project" value="UniProtKB-KW"/>
</dbReference>
<feature type="domain" description="BRCT" evidence="16">
    <location>
        <begin position="1221"/>
        <end position="1305"/>
    </location>
</feature>
<gene>
    <name evidence="17" type="ORF">ZHD862_LOCUS10028</name>
</gene>
<feature type="domain" description="FHA" evidence="15">
    <location>
        <begin position="46"/>
        <end position="95"/>
    </location>
</feature>
<dbReference type="GO" id="GO:0005634">
    <property type="term" value="C:nucleus"/>
    <property type="evidence" value="ECO:0007669"/>
    <property type="project" value="UniProtKB-SubCell"/>
</dbReference>
<dbReference type="SUPFAM" id="SSF49879">
    <property type="entry name" value="SMAD/FHA domain"/>
    <property type="match status" value="1"/>
</dbReference>
<evidence type="ECO:0000256" key="9">
    <source>
        <dbReference type="ARBA" id="ARBA00022990"/>
    </source>
</evidence>
<evidence type="ECO:0000256" key="13">
    <source>
        <dbReference type="ARBA" id="ARBA00030146"/>
    </source>
</evidence>
<dbReference type="Pfam" id="PF16589">
    <property type="entry name" value="BRCT_2"/>
    <property type="match status" value="1"/>
</dbReference>
<feature type="compositionally biased region" description="Low complexity" evidence="14">
    <location>
        <begin position="725"/>
        <end position="734"/>
    </location>
</feature>
<feature type="region of interest" description="Disordered" evidence="14">
    <location>
        <begin position="704"/>
        <end position="752"/>
    </location>
</feature>
<keyword evidence="11" id="KW-0131">Cell cycle</keyword>
<dbReference type="PANTHER" id="PTHR23196:SF1">
    <property type="entry name" value="PAX-INTERACTING PROTEIN 1"/>
    <property type="match status" value="1"/>
</dbReference>
<dbReference type="InterPro" id="IPR051579">
    <property type="entry name" value="DDR_Transcriptional_Reg"/>
</dbReference>
<feature type="region of interest" description="Disordered" evidence="14">
    <location>
        <begin position="175"/>
        <end position="234"/>
    </location>
</feature>
<name>A0A814D5S6_9BILA</name>
<feature type="compositionally biased region" description="Low complexity" evidence="14">
    <location>
        <begin position="1103"/>
        <end position="1113"/>
    </location>
</feature>
<evidence type="ECO:0000256" key="7">
    <source>
        <dbReference type="ARBA" id="ARBA00022763"/>
    </source>
</evidence>
<protein>
    <recommendedName>
        <fullName evidence="3">Mediator of DNA damage checkpoint protein 1</fullName>
    </recommendedName>
    <alternativeName>
        <fullName evidence="13">PAX transactivation activation domain-interacting protein</fullName>
    </alternativeName>
    <alternativeName>
        <fullName evidence="12">PAX-interacting protein 1</fullName>
    </alternativeName>
</protein>
<dbReference type="InterPro" id="IPR008984">
    <property type="entry name" value="SMAD_FHA_dom_sf"/>
</dbReference>
<reference evidence="17" key="1">
    <citation type="submission" date="2021-02" db="EMBL/GenBank/DDBJ databases">
        <authorList>
            <person name="Nowell W R."/>
        </authorList>
    </citation>
    <scope>NUCLEOTIDE SEQUENCE</scope>
</reference>
<dbReference type="PANTHER" id="PTHR23196">
    <property type="entry name" value="PAX TRANSCRIPTION ACTIVATION DOMAIN INTERACTING PROTEIN"/>
    <property type="match status" value="1"/>
</dbReference>
<sequence length="1326" mass="148284">MTDLDNTQIITADDSFVQNSSTIESEALLKIVSGTDPNTYQIGKETIIGRANPSDLIISAPSLSKQHAKITFNNGQYFITDLGSSNKTYHNKVQLQPNVCYALRDGDEIKLGDIICLFQEQQQSQTNKNMLSEPIYETYIPPINTLVEEDSPWPVDDDIPPLVITETNVDVIPSTQTITDSYDDQEPTQPMKIWNGNSNNTNGLTRTSIKNSDDETLKQNGLNESSSRKSSSFIPSTLSSILNNDNEDDDSLVIGATTLPATVPIVIESTQINNDDQIEIISSLRTEKIIEDDNNQITIETTTTTTEIDKTQAYTLKSANEEISSNEQIINETQLYELKNEQIITDVVETKREEVHQLVMDGDKIIEEIITTTTTTTTTETISENDNLPMETQVYDLQPINEETTTNIKNIPVETQVGDLQPTNEETSKTSTVEDNNPPVETLAYDLQSTNEETTINIKNISVETQVYNLQPINEETPKTSTVENNNPPVETLAYDLQPTNEETTTNIKNIPVETQVYDLQPTNEETTKTSTADDDNLPMETQVYDLEPTNDETTKTSTIETKNLPMETLAYDLQPTNEETTTVHTEDENLPSETQAYNLQLTNEETTKTTTIEDNNPPMETIQSSSNEQIDLDATAPALCTDTQQYDLDEQIDDSSPRPASEECEVVPMSKLAEQLQNVENIVDDTTPKQHIEVTINQNLVEKNTEDERMDTNQTEPSSTSINDEPIITTTTDTKPETTIDEQQESVNQKKDEIISTTDTSVVPINETDKTDTKVQPTIMEQEKTSNTSLTTTPIESIATSTSEDVPSSTLDTTNKQQEIEEDAEDEGEETEEAAPVSGRNQRGIPRRAARRARGRRGGATRARVVSTRIHGGRRNVTVPPTIDNQNNNTTLEETVNTETDESPQKLNDTQPISPTPAEETSSPNQTNTNSNIRVSARIKARASSGRNRPFPYTDDYVDLDDLEKQSKIPTTPTTTGRRSTRGGRSLSASQKRISLRQQPIDTSESPDEKTKKQKDNTTDIYEQMDTGGENEEPILSTKTVGRKRKSTTPVVASTTKRTRSTTTPQAVPATNTRRKQSSTTEQSSPPNPITPRRGRRSTKLTTPTEQSSEEQTSIHDRPVRIALSSHLNFDQNHLDTLRKLGFEIMDESCQVDALVVDRIRRTKKFFMCLARGAHILSPTWIETMIKENRYIPYDKYYLEDTNAETRYGFQLRESVRLAKQHPIFENYKIFCTKDTSPPYDDLKDIIEAAGGKFIEKINLNKPGKDLVCIVAQVHKNEYEDLCKKGVPIVSEEFALSGISKQKLDFEAFSLFQNVATTVKPTGSK</sequence>
<dbReference type="Gene3D" id="2.60.200.20">
    <property type="match status" value="1"/>
</dbReference>
<accession>A0A814D5S6</accession>
<keyword evidence="6" id="KW-0677">Repeat</keyword>
<feature type="compositionally biased region" description="Polar residues" evidence="14">
    <location>
        <begin position="713"/>
        <end position="724"/>
    </location>
</feature>